<dbReference type="EMBL" id="CM046123">
    <property type="protein sequence ID" value="KAI8439373.1"/>
    <property type="molecule type" value="Genomic_DNA"/>
</dbReference>
<gene>
    <name evidence="1" type="ORF">MSG28_013187</name>
</gene>
<name>A0ACC0KSV2_CHOFU</name>
<evidence type="ECO:0000313" key="2">
    <source>
        <dbReference type="Proteomes" id="UP001064048"/>
    </source>
</evidence>
<reference evidence="1 2" key="1">
    <citation type="journal article" date="2022" name="Genome Biol. Evol.">
        <title>The Spruce Budworm Genome: Reconstructing the Evolutionary History of Antifreeze Proteins.</title>
        <authorList>
            <person name="Beliveau C."/>
            <person name="Gagne P."/>
            <person name="Picq S."/>
            <person name="Vernygora O."/>
            <person name="Keeling C.I."/>
            <person name="Pinkney K."/>
            <person name="Doucet D."/>
            <person name="Wen F."/>
            <person name="Johnston J.S."/>
            <person name="Maaroufi H."/>
            <person name="Boyle B."/>
            <person name="Laroche J."/>
            <person name="Dewar K."/>
            <person name="Juretic N."/>
            <person name="Blackburn G."/>
            <person name="Nisole A."/>
            <person name="Brunet B."/>
            <person name="Brandao M."/>
            <person name="Lumley L."/>
            <person name="Duan J."/>
            <person name="Quan G."/>
            <person name="Lucarotti C.J."/>
            <person name="Roe A.D."/>
            <person name="Sperling F.A.H."/>
            <person name="Levesque R.C."/>
            <person name="Cusson M."/>
        </authorList>
    </citation>
    <scope>NUCLEOTIDE SEQUENCE [LARGE SCALE GENOMIC DNA]</scope>
    <source>
        <strain evidence="1">Glfc:IPQL:Cfum</strain>
    </source>
</reference>
<keyword evidence="2" id="KW-1185">Reference proteome</keyword>
<organism evidence="1 2">
    <name type="scientific">Choristoneura fumiferana</name>
    <name type="common">Spruce budworm moth</name>
    <name type="synonym">Archips fumiferana</name>
    <dbReference type="NCBI Taxonomy" id="7141"/>
    <lineage>
        <taxon>Eukaryota</taxon>
        <taxon>Metazoa</taxon>
        <taxon>Ecdysozoa</taxon>
        <taxon>Arthropoda</taxon>
        <taxon>Hexapoda</taxon>
        <taxon>Insecta</taxon>
        <taxon>Pterygota</taxon>
        <taxon>Neoptera</taxon>
        <taxon>Endopterygota</taxon>
        <taxon>Lepidoptera</taxon>
        <taxon>Glossata</taxon>
        <taxon>Ditrysia</taxon>
        <taxon>Tortricoidea</taxon>
        <taxon>Tortricidae</taxon>
        <taxon>Tortricinae</taxon>
        <taxon>Choristoneura</taxon>
    </lineage>
</organism>
<accession>A0ACC0KSV2</accession>
<proteinExistence type="predicted"/>
<comment type="caution">
    <text evidence="1">The sequence shown here is derived from an EMBL/GenBank/DDBJ whole genome shotgun (WGS) entry which is preliminary data.</text>
</comment>
<evidence type="ECO:0000313" key="1">
    <source>
        <dbReference type="EMBL" id="KAI8439373.1"/>
    </source>
</evidence>
<sequence length="1019" mass="116484">MEINSGFLNIPREPPRASKYIVEVLFGKIYPLILRIRNHFQADQERKDDTANIQYVFTLCCSQIKKCLMNLFDIFKIENEQGILIQDSRQCMLERISWCVNRLLLVEEKLENMQQNQQINDSDVDSLFSTPMYFVNWMDHTFEVLSKLALVIYRTDYKDNDELYCKWKTELLECVRELYTSLDGLLLSAMTLCKYCLSSDQIIVKTRCQVVLREAKVLLSDVIEGHTDGKFSATVDSLKLPIMPTNVNVSIDVLKDVLYVLETNTNTALLALVVYCFSNTMSPVDVLREHFNKTEGYPHQHCGDDNVEEDCDHVREFDLYGERLLQIGSFAVSCSSDQERIVSLRSGLASLEALDPHLVPALMLSPVSAHAALLTDSWRKEVQDIRDSVFLIVDPAAFAEKSKQMMQQNLKQLISKNEYDSSGVHSVIAMGCVVQDFFDVYKKNEPDALTCQDVLLPLLADLEKALLECKVVNNLLSSKDDFVYDVKKPTRTKEVSMEKLFKRLKLLYTLVNRINSLLHPEDNDDLFNSDVEEHVQNGTYTMNPMREIRGMNTARHRGCLLLVATVALAFSSYIEQVVSMPALPVPNQWPTFPRRNIAALARAGYLRGSSSFKRSISTLAKNGQLPTFRAPYDGTDKQEPDDEESHEKRNMASIARLRSYSAMKRNVQALARDGYRGGRGQYSQQTDKRNVAALARNGMIHLHKKDVANGDEYYFPFYQNPLPPLSDIDGPFDANEMYDFQQSVNPDMFPPLSQVYKRGGPMPQSEYEYSDDNGYAYPSEDYDNWYYKRGSAGLPVFGMYRPTIGDQSTRTKRYILSLPDVIDHNDIHEPDGNDVENEDKRSVDEDSDVRDNFDKRHIGSLARLGLLPSFRFSGGRYSRSGRARLLWPSQEMYRKHSPDENFGIRQYIASAEAESVDPDDADVPPPPVLAHSHPTGRLLHRPLDNDLPSSTPPLSPVEPFTKNRWQLNNKEVPKFYYFRSLKVPYHTSGKRYLLLPAVDNILLRKNYPNSSLPGRRKNQ</sequence>
<protein>
    <submittedName>
        <fullName evidence="1">Uncharacterized protein</fullName>
    </submittedName>
</protein>
<dbReference type="Proteomes" id="UP001064048">
    <property type="component" value="Chromosome 23"/>
</dbReference>